<dbReference type="EMBL" id="MCGO01000006">
    <property type="protein sequence ID" value="ORY50709.1"/>
    <property type="molecule type" value="Genomic_DNA"/>
</dbReference>
<organism evidence="1 2">
    <name type="scientific">Rhizoclosmatium globosum</name>
    <dbReference type="NCBI Taxonomy" id="329046"/>
    <lineage>
        <taxon>Eukaryota</taxon>
        <taxon>Fungi</taxon>
        <taxon>Fungi incertae sedis</taxon>
        <taxon>Chytridiomycota</taxon>
        <taxon>Chytridiomycota incertae sedis</taxon>
        <taxon>Chytridiomycetes</taxon>
        <taxon>Chytridiales</taxon>
        <taxon>Chytriomycetaceae</taxon>
        <taxon>Rhizoclosmatium</taxon>
    </lineage>
</organism>
<proteinExistence type="predicted"/>
<dbReference type="AlphaFoldDB" id="A0A1Y2CUI8"/>
<accession>A0A1Y2CUI8</accession>
<comment type="caution">
    <text evidence="1">The sequence shown here is derived from an EMBL/GenBank/DDBJ whole genome shotgun (WGS) entry which is preliminary data.</text>
</comment>
<keyword evidence="2" id="KW-1185">Reference proteome</keyword>
<evidence type="ECO:0000313" key="1">
    <source>
        <dbReference type="EMBL" id="ORY50709.1"/>
    </source>
</evidence>
<evidence type="ECO:0000313" key="2">
    <source>
        <dbReference type="Proteomes" id="UP000193642"/>
    </source>
</evidence>
<dbReference type="Proteomes" id="UP000193642">
    <property type="component" value="Unassembled WGS sequence"/>
</dbReference>
<reference evidence="1 2" key="1">
    <citation type="submission" date="2016-07" db="EMBL/GenBank/DDBJ databases">
        <title>Pervasive Adenine N6-methylation of Active Genes in Fungi.</title>
        <authorList>
            <consortium name="DOE Joint Genome Institute"/>
            <person name="Mondo S.J."/>
            <person name="Dannebaum R.O."/>
            <person name="Kuo R.C."/>
            <person name="Labutti K."/>
            <person name="Haridas S."/>
            <person name="Kuo A."/>
            <person name="Salamov A."/>
            <person name="Ahrendt S.R."/>
            <person name="Lipzen A."/>
            <person name="Sullivan W."/>
            <person name="Andreopoulos W.B."/>
            <person name="Clum A."/>
            <person name="Lindquist E."/>
            <person name="Daum C."/>
            <person name="Ramamoorthy G.K."/>
            <person name="Gryganskyi A."/>
            <person name="Culley D."/>
            <person name="Magnuson J.K."/>
            <person name="James T.Y."/>
            <person name="O'Malley M.A."/>
            <person name="Stajich J.E."/>
            <person name="Spatafora J.W."/>
            <person name="Visel A."/>
            <person name="Grigoriev I.V."/>
        </authorList>
    </citation>
    <scope>NUCLEOTIDE SEQUENCE [LARGE SCALE GENOMIC DNA]</scope>
    <source>
        <strain evidence="1 2">JEL800</strain>
    </source>
</reference>
<sequence>MEEVGADPAFSFLLPSFFSTQSATAPPPYTQESLIEAALKLSTLHSQHPQPSTSSLTTIQNACLLAATTRFPDASIPYLRDLITTATAALESAGLVITNPTLDGMVSEMLLLDKDKYPKRISTDPPKRDEYFRSQDYARAAKLLLYNEFPMVNLP</sequence>
<gene>
    <name evidence="1" type="ORF">BCR33DRAFT_492504</name>
</gene>
<name>A0A1Y2CUI8_9FUNG</name>
<protein>
    <submittedName>
        <fullName evidence="1">Uncharacterized protein</fullName>
    </submittedName>
</protein>